<evidence type="ECO:0000256" key="7">
    <source>
        <dbReference type="ARBA" id="ARBA00023157"/>
    </source>
</evidence>
<dbReference type="PANTHER" id="PTHR14447:SF0">
    <property type="entry name" value="UROTENSIN-2"/>
    <property type="match status" value="1"/>
</dbReference>
<dbReference type="GO" id="GO:0008217">
    <property type="term" value="P:regulation of blood pressure"/>
    <property type="evidence" value="ECO:0007669"/>
    <property type="project" value="InterPro"/>
</dbReference>
<dbReference type="Ensembl" id="ENSCVAT00000010402.1">
    <property type="protein sequence ID" value="ENSCVAP00000003222.1"/>
    <property type="gene ID" value="ENSCVAG00000000124.1"/>
</dbReference>
<evidence type="ECO:0000256" key="9">
    <source>
        <dbReference type="SAM" id="SignalP"/>
    </source>
</evidence>
<evidence type="ECO:0000313" key="10">
    <source>
        <dbReference type="Ensembl" id="ENSCVAP00000003222.1"/>
    </source>
</evidence>
<sequence>MKRSHLFSWAIVLVASGRLLAHPITESAEIPYSVPGKKKRILSLLEFLRKIIHQLGYRTSLLPRGLKREVLLDKQSLLKPYSHLLSIRKQLRKRNGNSECFWKYCV</sequence>
<reference evidence="10" key="1">
    <citation type="submission" date="2025-08" db="UniProtKB">
        <authorList>
            <consortium name="Ensembl"/>
        </authorList>
    </citation>
    <scope>IDENTIFICATION</scope>
</reference>
<dbReference type="GeneTree" id="ENSGT00510000049583"/>
<evidence type="ECO:0000313" key="11">
    <source>
        <dbReference type="Proteomes" id="UP000265020"/>
    </source>
</evidence>
<proteinExistence type="inferred from homology"/>
<protein>
    <submittedName>
        <fullName evidence="10">Urotensin 2, alpha</fullName>
    </submittedName>
</protein>
<reference evidence="10" key="2">
    <citation type="submission" date="2025-09" db="UniProtKB">
        <authorList>
            <consortium name="Ensembl"/>
        </authorList>
    </citation>
    <scope>IDENTIFICATION</scope>
</reference>
<evidence type="ECO:0000256" key="8">
    <source>
        <dbReference type="RuleBase" id="RU000636"/>
    </source>
</evidence>
<dbReference type="GO" id="GO:0097746">
    <property type="term" value="P:blood vessel diameter maintenance"/>
    <property type="evidence" value="ECO:0007669"/>
    <property type="project" value="InterPro"/>
</dbReference>
<feature type="chain" id="PRO_5018597422" evidence="9">
    <location>
        <begin position="22"/>
        <end position="106"/>
    </location>
</feature>
<comment type="subcellular location">
    <subcellularLocation>
        <location evidence="1 8">Secreted</location>
    </subcellularLocation>
</comment>
<keyword evidence="4" id="KW-0165">Cleavage on pair of basic residues</keyword>
<keyword evidence="6 9" id="KW-0732">Signal</keyword>
<dbReference type="AlphaFoldDB" id="A0A3Q2CE83"/>
<evidence type="ECO:0000256" key="4">
    <source>
        <dbReference type="ARBA" id="ARBA00022685"/>
    </source>
</evidence>
<keyword evidence="3" id="KW-0964">Secreted</keyword>
<dbReference type="GO" id="GO:0005179">
    <property type="term" value="F:hormone activity"/>
    <property type="evidence" value="ECO:0007669"/>
    <property type="project" value="UniProtKB-KW"/>
</dbReference>
<dbReference type="Pfam" id="PF02083">
    <property type="entry name" value="Urotensin_II"/>
    <property type="match status" value="1"/>
</dbReference>
<dbReference type="PANTHER" id="PTHR14447">
    <property type="entry name" value="UROTENSIN 2"/>
    <property type="match status" value="1"/>
</dbReference>
<dbReference type="STRING" id="28743.ENSCVAP00000003222"/>
<keyword evidence="7" id="KW-1015">Disulfide bond</keyword>
<dbReference type="GO" id="GO:0005576">
    <property type="term" value="C:extracellular region"/>
    <property type="evidence" value="ECO:0007669"/>
    <property type="project" value="UniProtKB-SubCell"/>
</dbReference>
<dbReference type="InterPro" id="IPR001483">
    <property type="entry name" value="Urotensin_II"/>
</dbReference>
<comment type="similarity">
    <text evidence="2 8">Belongs to the urotensin-2 family.</text>
</comment>
<keyword evidence="5 8" id="KW-0372">Hormone</keyword>
<evidence type="ECO:0000256" key="6">
    <source>
        <dbReference type="ARBA" id="ARBA00022729"/>
    </source>
</evidence>
<evidence type="ECO:0000256" key="3">
    <source>
        <dbReference type="ARBA" id="ARBA00022525"/>
    </source>
</evidence>
<accession>A0A3Q2CE83</accession>
<evidence type="ECO:0000256" key="5">
    <source>
        <dbReference type="ARBA" id="ARBA00022702"/>
    </source>
</evidence>
<dbReference type="PROSITE" id="PS00984">
    <property type="entry name" value="UROTENSIN_II"/>
    <property type="match status" value="1"/>
</dbReference>
<dbReference type="Proteomes" id="UP000265020">
    <property type="component" value="Unassembled WGS sequence"/>
</dbReference>
<organism evidence="10 11">
    <name type="scientific">Cyprinodon variegatus</name>
    <name type="common">Sheepshead minnow</name>
    <dbReference type="NCBI Taxonomy" id="28743"/>
    <lineage>
        <taxon>Eukaryota</taxon>
        <taxon>Metazoa</taxon>
        <taxon>Chordata</taxon>
        <taxon>Craniata</taxon>
        <taxon>Vertebrata</taxon>
        <taxon>Euteleostomi</taxon>
        <taxon>Actinopterygii</taxon>
        <taxon>Neopterygii</taxon>
        <taxon>Teleostei</taxon>
        <taxon>Neoteleostei</taxon>
        <taxon>Acanthomorphata</taxon>
        <taxon>Ovalentaria</taxon>
        <taxon>Atherinomorphae</taxon>
        <taxon>Cyprinodontiformes</taxon>
        <taxon>Cyprinodontidae</taxon>
        <taxon>Cyprinodon</taxon>
    </lineage>
</organism>
<keyword evidence="11" id="KW-1185">Reference proteome</keyword>
<evidence type="ECO:0000256" key="1">
    <source>
        <dbReference type="ARBA" id="ARBA00004613"/>
    </source>
</evidence>
<feature type="signal peptide" evidence="9">
    <location>
        <begin position="1"/>
        <end position="21"/>
    </location>
</feature>
<name>A0A3Q2CE83_CYPVA</name>
<evidence type="ECO:0000256" key="2">
    <source>
        <dbReference type="ARBA" id="ARBA00006719"/>
    </source>
</evidence>